<protein>
    <submittedName>
        <fullName evidence="2">Uncharacterized protein</fullName>
    </submittedName>
</protein>
<dbReference type="WBParaSite" id="PS1159_v2.g8055.t1">
    <property type="protein sequence ID" value="PS1159_v2.g8055.t1"/>
    <property type="gene ID" value="PS1159_v2.g8055"/>
</dbReference>
<evidence type="ECO:0000313" key="2">
    <source>
        <dbReference type="WBParaSite" id="PS1159_v2.g8055.t1"/>
    </source>
</evidence>
<evidence type="ECO:0000313" key="1">
    <source>
        <dbReference type="Proteomes" id="UP000887580"/>
    </source>
</evidence>
<sequence length="182" mass="21621">MFVFTYFLTTIYVILTIYELSDTITTKQLLIFDYEVYYVVFLHAITLIICKAVHLANNRLYKLLAYRITLKKRQQIVENVKVIKFLWPTIFIFALFAPIGPLVSMIYKIITDKNAPIVFSQLSYNFSFLLMMGFRVYKSFKKQRSTESPEKFMVVVKNPFGKEIPTNVETEIYFKQLNEQWK</sequence>
<organism evidence="1 2">
    <name type="scientific">Panagrolaimus sp. PS1159</name>
    <dbReference type="NCBI Taxonomy" id="55785"/>
    <lineage>
        <taxon>Eukaryota</taxon>
        <taxon>Metazoa</taxon>
        <taxon>Ecdysozoa</taxon>
        <taxon>Nematoda</taxon>
        <taxon>Chromadorea</taxon>
        <taxon>Rhabditida</taxon>
        <taxon>Tylenchina</taxon>
        <taxon>Panagrolaimomorpha</taxon>
        <taxon>Panagrolaimoidea</taxon>
        <taxon>Panagrolaimidae</taxon>
        <taxon>Panagrolaimus</taxon>
    </lineage>
</organism>
<reference evidence="2" key="1">
    <citation type="submission" date="2022-11" db="UniProtKB">
        <authorList>
            <consortium name="WormBaseParasite"/>
        </authorList>
    </citation>
    <scope>IDENTIFICATION</scope>
</reference>
<name>A0AC35GRC2_9BILA</name>
<accession>A0AC35GRC2</accession>
<proteinExistence type="predicted"/>
<dbReference type="Proteomes" id="UP000887580">
    <property type="component" value="Unplaced"/>
</dbReference>